<feature type="region of interest" description="Disordered" evidence="1">
    <location>
        <begin position="467"/>
        <end position="539"/>
    </location>
</feature>
<keyword evidence="3" id="KW-1185">Reference proteome</keyword>
<dbReference type="EMBL" id="CAICTM010001229">
    <property type="protein sequence ID" value="CAB9521779.1"/>
    <property type="molecule type" value="Genomic_DNA"/>
</dbReference>
<feature type="compositionally biased region" description="Polar residues" evidence="1">
    <location>
        <begin position="359"/>
        <end position="368"/>
    </location>
</feature>
<name>A0A9N8EMQ7_9STRA</name>
<feature type="compositionally biased region" description="Basic residues" evidence="1">
    <location>
        <begin position="1"/>
        <end position="14"/>
    </location>
</feature>
<evidence type="ECO:0000313" key="2">
    <source>
        <dbReference type="EMBL" id="CAB9521779.1"/>
    </source>
</evidence>
<feature type="compositionally biased region" description="Basic and acidic residues" evidence="1">
    <location>
        <begin position="332"/>
        <end position="345"/>
    </location>
</feature>
<feature type="compositionally biased region" description="Polar residues" evidence="1">
    <location>
        <begin position="206"/>
        <end position="216"/>
    </location>
</feature>
<reference evidence="2" key="1">
    <citation type="submission" date="2020-06" db="EMBL/GenBank/DDBJ databases">
        <authorList>
            <consortium name="Plant Systems Biology data submission"/>
        </authorList>
    </citation>
    <scope>NUCLEOTIDE SEQUENCE</scope>
    <source>
        <strain evidence="2">D6</strain>
    </source>
</reference>
<feature type="region of interest" description="Disordered" evidence="1">
    <location>
        <begin position="185"/>
        <end position="245"/>
    </location>
</feature>
<feature type="region of interest" description="Disordered" evidence="1">
    <location>
        <begin position="350"/>
        <end position="369"/>
    </location>
</feature>
<feature type="compositionally biased region" description="Basic and acidic residues" evidence="1">
    <location>
        <begin position="83"/>
        <end position="99"/>
    </location>
</feature>
<feature type="compositionally biased region" description="Basic and acidic residues" evidence="1">
    <location>
        <begin position="119"/>
        <end position="144"/>
    </location>
</feature>
<accession>A0A9N8EMQ7</accession>
<protein>
    <submittedName>
        <fullName evidence="2">Uncharacterized protein</fullName>
    </submittedName>
</protein>
<dbReference type="Proteomes" id="UP001153069">
    <property type="component" value="Unassembled WGS sequence"/>
</dbReference>
<feature type="compositionally biased region" description="Polar residues" evidence="1">
    <location>
        <begin position="232"/>
        <end position="242"/>
    </location>
</feature>
<evidence type="ECO:0000313" key="3">
    <source>
        <dbReference type="Proteomes" id="UP001153069"/>
    </source>
</evidence>
<feature type="region of interest" description="Disordered" evidence="1">
    <location>
        <begin position="1"/>
        <end position="164"/>
    </location>
</feature>
<gene>
    <name evidence="2" type="ORF">SEMRO_1231_G254660.1</name>
</gene>
<feature type="compositionally biased region" description="Low complexity" evidence="1">
    <location>
        <begin position="529"/>
        <end position="538"/>
    </location>
</feature>
<feature type="region of interest" description="Disordered" evidence="1">
    <location>
        <begin position="289"/>
        <end position="345"/>
    </location>
</feature>
<evidence type="ECO:0000256" key="1">
    <source>
        <dbReference type="SAM" id="MobiDB-lite"/>
    </source>
</evidence>
<feature type="compositionally biased region" description="Acidic residues" evidence="1">
    <location>
        <begin position="474"/>
        <end position="489"/>
    </location>
</feature>
<proteinExistence type="predicted"/>
<organism evidence="2 3">
    <name type="scientific">Seminavis robusta</name>
    <dbReference type="NCBI Taxonomy" id="568900"/>
    <lineage>
        <taxon>Eukaryota</taxon>
        <taxon>Sar</taxon>
        <taxon>Stramenopiles</taxon>
        <taxon>Ochrophyta</taxon>
        <taxon>Bacillariophyta</taxon>
        <taxon>Bacillariophyceae</taxon>
        <taxon>Bacillariophycidae</taxon>
        <taxon>Naviculales</taxon>
        <taxon>Naviculaceae</taxon>
        <taxon>Seminavis</taxon>
    </lineage>
</organism>
<dbReference type="AlphaFoldDB" id="A0A9N8EMQ7"/>
<comment type="caution">
    <text evidence="2">The sequence shown here is derived from an EMBL/GenBank/DDBJ whole genome shotgun (WGS) entry which is preliminary data.</text>
</comment>
<sequence>MLKKWLKKRRKASGSRRGDSDTPQAPATRVDGAPSNSRAGKSRRSSKTGSSDRKKSKARSPARKPQYTNIETEQHTPPYPHEPSTDGRRKSNKNHHAETSDTSNKRNRLLVNPTHNSAVKKEKKEQDVKKEVPLVRIRPIEGPRQRMAGSNSSNTSNTIATDVVETPLITSPSIVEEEEVIETPLKIPVLPDEASEKSPSEKTPGISATSSFVTHNSASSPAPPSSSRKETSTFVSGSTFSIPASLLPPAESLNLNLSRELSYLGVASPPSIDTALFAYEEDERQIKIDRHSSTEPTIAETGHASPPSLIETVMPLKKPPPPADVEESESEASVKSRSELRRELSVDRPFRDDGFLTGARSQSGTGSKKLQMWLDEVKRSIDNQRNQALADFDRYHIGEHKFTEEKSDKGDSSALSSALSATTEEAILTSKLINKALKETIEKSKADMTITPKGILKSKVIEKGTIKDYSFDHNDDEDEESSEVSEEYETSSGEDGPVSDESSYEDQIPVKVFVSRRHRVDDTEDENTSAASRSSSGSEIVYETLRQLKPALSRDDTLKSNSSSQFFYSKICDMMGYEDELGNTDENSISEGTQESRSTVSKESFLVSRGGWLCFGDTF</sequence>